<dbReference type="InterPro" id="IPR018312">
    <property type="entry name" value="Chromosome_initiator_DnaA_CS"/>
</dbReference>
<dbReference type="InterPro" id="IPR027417">
    <property type="entry name" value="P-loop_NTPase"/>
</dbReference>
<dbReference type="PROSITE" id="PS01008">
    <property type="entry name" value="DNAA"/>
    <property type="match status" value="1"/>
</dbReference>
<feature type="binding site" evidence="8">
    <location>
        <position position="155"/>
    </location>
    <ligand>
        <name>ATP</name>
        <dbReference type="ChEBI" id="CHEBI:30616"/>
    </ligand>
</feature>
<evidence type="ECO:0000256" key="6">
    <source>
        <dbReference type="ARBA" id="ARBA00023121"/>
    </source>
</evidence>
<feature type="compositionally biased region" description="Polar residues" evidence="12">
    <location>
        <begin position="83"/>
        <end position="96"/>
    </location>
</feature>
<proteinExistence type="inferred from homology"/>
<dbReference type="GO" id="GO:0005737">
    <property type="term" value="C:cytoplasm"/>
    <property type="evidence" value="ECO:0007669"/>
    <property type="project" value="UniProtKB-SubCell"/>
</dbReference>
<comment type="caution">
    <text evidence="15">The sequence shown here is derived from an EMBL/GenBank/DDBJ whole genome shotgun (WGS) entry which is preliminary data.</text>
</comment>
<dbReference type="InterPro" id="IPR013317">
    <property type="entry name" value="DnaA_dom"/>
</dbReference>
<evidence type="ECO:0000313" key="15">
    <source>
        <dbReference type="EMBL" id="KRM87141.1"/>
    </source>
</evidence>
<evidence type="ECO:0000256" key="7">
    <source>
        <dbReference type="ARBA" id="ARBA00023125"/>
    </source>
</evidence>
<dbReference type="FunFam" id="1.10.8.60:FF:000003">
    <property type="entry name" value="Chromosomal replication initiator protein DnaA"/>
    <property type="match status" value="1"/>
</dbReference>
<dbReference type="NCBIfam" id="TIGR00362">
    <property type="entry name" value="DnaA"/>
    <property type="match status" value="1"/>
</dbReference>
<evidence type="ECO:0000256" key="12">
    <source>
        <dbReference type="SAM" id="MobiDB-lite"/>
    </source>
</evidence>
<comment type="subcellular location">
    <subcellularLocation>
        <location evidence="8">Cytoplasm</location>
    </subcellularLocation>
</comment>
<evidence type="ECO:0000256" key="3">
    <source>
        <dbReference type="ARBA" id="ARBA00022705"/>
    </source>
</evidence>
<evidence type="ECO:0000259" key="14">
    <source>
        <dbReference type="SMART" id="SM00760"/>
    </source>
</evidence>
<dbReference type="Gene3D" id="1.10.8.60">
    <property type="match status" value="1"/>
</dbReference>
<dbReference type="FunFam" id="3.40.50.300:FF:000668">
    <property type="entry name" value="Chromosomal replication initiator protein DnaA"/>
    <property type="match status" value="1"/>
</dbReference>
<feature type="region of interest" description="Domain IV, binds dsDNA" evidence="8">
    <location>
        <begin position="324"/>
        <end position="446"/>
    </location>
</feature>
<dbReference type="Pfam" id="PF00308">
    <property type="entry name" value="Bac_DnaA"/>
    <property type="match status" value="1"/>
</dbReference>
<keyword evidence="5 8" id="KW-0067">ATP-binding</keyword>
<dbReference type="Pfam" id="PF08299">
    <property type="entry name" value="Bac_DnaA_C"/>
    <property type="match status" value="1"/>
</dbReference>
<feature type="binding site" evidence="8">
    <location>
        <position position="154"/>
    </location>
    <ligand>
        <name>ATP</name>
        <dbReference type="ChEBI" id="CHEBI:30616"/>
    </ligand>
</feature>
<feature type="binding site" evidence="8">
    <location>
        <position position="151"/>
    </location>
    <ligand>
        <name>ATP</name>
        <dbReference type="ChEBI" id="CHEBI:30616"/>
    </ligand>
</feature>
<dbReference type="EMBL" id="AYZK01000003">
    <property type="protein sequence ID" value="KRM87141.1"/>
    <property type="molecule type" value="Genomic_DNA"/>
</dbReference>
<dbReference type="PRINTS" id="PR00051">
    <property type="entry name" value="DNAA"/>
</dbReference>
<dbReference type="Gene3D" id="1.10.1750.10">
    <property type="match status" value="1"/>
</dbReference>
<dbReference type="RefSeq" id="WP_082619515.1">
    <property type="nucleotide sequence ID" value="NZ_AYZK01000003.1"/>
</dbReference>
<comment type="subunit">
    <text evidence="8">Oligomerizes as a right-handed, spiral filament on DNA at oriC.</text>
</comment>
<feature type="domain" description="AAA+ ATPase" evidence="13">
    <location>
        <begin position="140"/>
        <end position="271"/>
    </location>
</feature>
<feature type="binding site" evidence="8">
    <location>
        <position position="153"/>
    </location>
    <ligand>
        <name>ATP</name>
        <dbReference type="ChEBI" id="CHEBI:30616"/>
    </ligand>
</feature>
<evidence type="ECO:0000256" key="4">
    <source>
        <dbReference type="ARBA" id="ARBA00022741"/>
    </source>
</evidence>
<keyword evidence="16" id="KW-1185">Reference proteome</keyword>
<evidence type="ECO:0000256" key="1">
    <source>
        <dbReference type="ARBA" id="ARBA00006583"/>
    </source>
</evidence>
<protein>
    <recommendedName>
        <fullName evidence="8 9">Chromosomal replication initiator protein DnaA</fullName>
    </recommendedName>
</protein>
<evidence type="ECO:0000259" key="13">
    <source>
        <dbReference type="SMART" id="SM00382"/>
    </source>
</evidence>
<keyword evidence="6 8" id="KW-0446">Lipid-binding</keyword>
<dbReference type="Gene3D" id="3.30.300.180">
    <property type="match status" value="1"/>
</dbReference>
<dbReference type="CDD" id="cd00009">
    <property type="entry name" value="AAA"/>
    <property type="match status" value="1"/>
</dbReference>
<dbReference type="InterPro" id="IPR003593">
    <property type="entry name" value="AAA+_ATPase"/>
</dbReference>
<dbReference type="AlphaFoldDB" id="A0A0R2C7D5"/>
<evidence type="ECO:0000256" key="2">
    <source>
        <dbReference type="ARBA" id="ARBA00022490"/>
    </source>
</evidence>
<dbReference type="SUPFAM" id="SSF48295">
    <property type="entry name" value="TrpR-like"/>
    <property type="match status" value="1"/>
</dbReference>
<dbReference type="SMART" id="SM00760">
    <property type="entry name" value="Bac_DnaA_C"/>
    <property type="match status" value="1"/>
</dbReference>
<organism evidence="15 16">
    <name type="scientific">Lacticaseibacillus thailandensis DSM 22698 = JCM 13996</name>
    <dbReference type="NCBI Taxonomy" id="1423810"/>
    <lineage>
        <taxon>Bacteria</taxon>
        <taxon>Bacillati</taxon>
        <taxon>Bacillota</taxon>
        <taxon>Bacilli</taxon>
        <taxon>Lactobacillales</taxon>
        <taxon>Lactobacillaceae</taxon>
        <taxon>Lacticaseibacillus</taxon>
    </lineage>
</organism>
<dbReference type="SMART" id="SM00382">
    <property type="entry name" value="AAA"/>
    <property type="match status" value="1"/>
</dbReference>
<dbReference type="PANTHER" id="PTHR30050">
    <property type="entry name" value="CHROMOSOMAL REPLICATION INITIATOR PROTEIN DNAA"/>
    <property type="match status" value="1"/>
</dbReference>
<dbReference type="PANTHER" id="PTHR30050:SF2">
    <property type="entry name" value="CHROMOSOMAL REPLICATION INITIATOR PROTEIN DNAA"/>
    <property type="match status" value="1"/>
</dbReference>
<keyword evidence="3 8" id="KW-0235">DNA replication</keyword>
<keyword evidence="7 8" id="KW-0238">DNA-binding</keyword>
<dbReference type="PATRIC" id="fig|1423810.4.peg.1330"/>
<dbReference type="HAMAP" id="MF_00377">
    <property type="entry name" value="DnaA_bact"/>
    <property type="match status" value="1"/>
</dbReference>
<dbReference type="STRING" id="1423810.FD19_GL001293"/>
<comment type="similarity">
    <text evidence="1 8 11">Belongs to the DnaA family.</text>
</comment>
<name>A0A0R2C7D5_9LACO</name>
<dbReference type="GO" id="GO:0008289">
    <property type="term" value="F:lipid binding"/>
    <property type="evidence" value="ECO:0007669"/>
    <property type="project" value="UniProtKB-KW"/>
</dbReference>
<keyword evidence="4 8" id="KW-0547">Nucleotide-binding</keyword>
<dbReference type="GO" id="GO:0003688">
    <property type="term" value="F:DNA replication origin binding"/>
    <property type="evidence" value="ECO:0007669"/>
    <property type="project" value="UniProtKB-UniRule"/>
</dbReference>
<dbReference type="GO" id="GO:0005886">
    <property type="term" value="C:plasma membrane"/>
    <property type="evidence" value="ECO:0007669"/>
    <property type="project" value="TreeGrafter"/>
</dbReference>
<dbReference type="InterPro" id="IPR010921">
    <property type="entry name" value="Trp_repressor/repl_initiator"/>
</dbReference>
<dbReference type="InterPro" id="IPR001957">
    <property type="entry name" value="Chromosome_initiator_DnaA"/>
</dbReference>
<evidence type="ECO:0000256" key="5">
    <source>
        <dbReference type="ARBA" id="ARBA00022840"/>
    </source>
</evidence>
<feature type="region of interest" description="Domain III, AAA+ region" evidence="8">
    <location>
        <begin position="107"/>
        <end position="323"/>
    </location>
</feature>
<dbReference type="InterPro" id="IPR020591">
    <property type="entry name" value="Chromosome_initiator_DnaA-like"/>
</dbReference>
<accession>A0A0R2C7D5</accession>
<dbReference type="GO" id="GO:0006270">
    <property type="term" value="P:DNA replication initiation"/>
    <property type="evidence" value="ECO:0007669"/>
    <property type="project" value="UniProtKB-UniRule"/>
</dbReference>
<dbReference type="Gene3D" id="3.40.50.300">
    <property type="entry name" value="P-loop containing nucleotide triphosphate hydrolases"/>
    <property type="match status" value="1"/>
</dbReference>
<dbReference type="GO" id="GO:0005524">
    <property type="term" value="F:ATP binding"/>
    <property type="evidence" value="ECO:0007669"/>
    <property type="project" value="UniProtKB-UniRule"/>
</dbReference>
<sequence length="446" mass="50339">MAALDELWSYIDEKFHNDMTTMSYTTWIGQATPVSLENNVLEIQVPDQLHKAYWDKNLATKVIEFAYAYNGIEITPHITLATDNTSTPQKNATNSDARADIPRGDDRLNSRYTFENFIIGKGNQMAHAAALAVSEDPGTLYNPLFLYGGVGLGKTHLMQAVGHQMLATNPDIRIKYVTSEDFTNDYINSIRNNDGDRFRREYRNVDLLLVDDIQFFGEKVGTQEEFFHTFNALFDRNKQIVLTSDRLPNEIPSLEDRLVSRFKWGLSVDINPPDLETRIAILRSKATNENISAPDDALTYIAGQVDSNVRELEGALLRVKAYAALKHAAITSSLAADAMKSLNVAKKDNSLSIRQIQETVSRYYQVEVADLLGRKRVKQIVMPRQIAMYLAREMTDSSLPKIGKEFGGKDHTTVIHAYEKIEGLLKTDKDLKNEVADIRNQLKNRG</sequence>
<dbReference type="InterPro" id="IPR013159">
    <property type="entry name" value="DnaA_C"/>
</dbReference>
<evidence type="ECO:0000256" key="8">
    <source>
        <dbReference type="HAMAP-Rule" id="MF_00377"/>
    </source>
</evidence>
<evidence type="ECO:0000256" key="11">
    <source>
        <dbReference type="RuleBase" id="RU004227"/>
    </source>
</evidence>
<dbReference type="SUPFAM" id="SSF52540">
    <property type="entry name" value="P-loop containing nucleoside triphosphate hydrolases"/>
    <property type="match status" value="1"/>
</dbReference>
<evidence type="ECO:0000313" key="16">
    <source>
        <dbReference type="Proteomes" id="UP000051789"/>
    </source>
</evidence>
<evidence type="ECO:0000256" key="9">
    <source>
        <dbReference type="NCBIfam" id="TIGR00362"/>
    </source>
</evidence>
<dbReference type="InterPro" id="IPR038454">
    <property type="entry name" value="DnaA_N_sf"/>
</dbReference>
<feature type="region of interest" description="Disordered" evidence="12">
    <location>
        <begin position="83"/>
        <end position="104"/>
    </location>
</feature>
<dbReference type="FunFam" id="1.10.1750.10:FF:000002">
    <property type="entry name" value="Chromosomal replication initiator protein DnaA"/>
    <property type="match status" value="1"/>
</dbReference>
<gene>
    <name evidence="8" type="primary">dnaA</name>
    <name evidence="15" type="ORF">FD19_GL001293</name>
</gene>
<dbReference type="CDD" id="cd06571">
    <property type="entry name" value="Bac_DnaA_C"/>
    <property type="match status" value="1"/>
</dbReference>
<dbReference type="GO" id="GO:0006275">
    <property type="term" value="P:regulation of DNA replication"/>
    <property type="evidence" value="ECO:0007669"/>
    <property type="project" value="UniProtKB-UniRule"/>
</dbReference>
<comment type="caution">
    <text evidence="8">Lacks conserved residue(s) required for the propagation of feature annotation.</text>
</comment>
<comment type="function">
    <text evidence="8 10">Plays an essential role in the initiation and regulation of chromosomal replication. ATP-DnaA binds to the origin of replication (oriC) to initiate formation of the DNA replication initiation complex once per cell cycle. Binds the DnaA box (a 9 base pair repeat at the origin) and separates the double-stranded (ds)DNA. Forms a right-handed helical filament on oriC DNA; dsDNA binds to the exterior of the filament while single-stranded (ss)DNA is stabiized in the filament's interior. The ATP-DnaA-oriC complex binds and stabilizes one strand of the AT-rich DNA unwinding element (DUE), permitting loading of DNA polymerase. After initiation quickly degrades to an ADP-DnaA complex that is not apt for DNA replication. Binds acidic phospholipids.</text>
</comment>
<feature type="region of interest" description="Domain I, interacts with DnaA modulators" evidence="8">
    <location>
        <begin position="1"/>
        <end position="78"/>
    </location>
</feature>
<comment type="domain">
    <text evidence="8">Domain I is involved in oligomerization and binding regulators, domain II is flexibile and of varying length in different bacteria, domain III forms the AAA+ region, while domain IV binds dsDNA.</text>
</comment>
<reference evidence="15 16" key="1">
    <citation type="journal article" date="2015" name="Genome Announc.">
        <title>Expanding the biotechnology potential of lactobacilli through comparative genomics of 213 strains and associated genera.</title>
        <authorList>
            <person name="Sun Z."/>
            <person name="Harris H.M."/>
            <person name="McCann A."/>
            <person name="Guo C."/>
            <person name="Argimon S."/>
            <person name="Zhang W."/>
            <person name="Yang X."/>
            <person name="Jeffery I.B."/>
            <person name="Cooney J.C."/>
            <person name="Kagawa T.F."/>
            <person name="Liu W."/>
            <person name="Song Y."/>
            <person name="Salvetti E."/>
            <person name="Wrobel A."/>
            <person name="Rasinkangas P."/>
            <person name="Parkhill J."/>
            <person name="Rea M.C."/>
            <person name="O'Sullivan O."/>
            <person name="Ritari J."/>
            <person name="Douillard F.P."/>
            <person name="Paul Ross R."/>
            <person name="Yang R."/>
            <person name="Briner A.E."/>
            <person name="Felis G.E."/>
            <person name="de Vos W.M."/>
            <person name="Barrangou R."/>
            <person name="Klaenhammer T.R."/>
            <person name="Caufield P.W."/>
            <person name="Cui Y."/>
            <person name="Zhang H."/>
            <person name="O'Toole P.W."/>
        </authorList>
    </citation>
    <scope>NUCLEOTIDE SEQUENCE [LARGE SCALE GENOMIC DNA]</scope>
    <source>
        <strain evidence="15 16">DSM 22698</strain>
    </source>
</reference>
<feature type="domain" description="Chromosomal replication initiator DnaA C-terminal" evidence="14">
    <location>
        <begin position="352"/>
        <end position="421"/>
    </location>
</feature>
<keyword evidence="2 8" id="KW-0963">Cytoplasm</keyword>
<dbReference type="Proteomes" id="UP000051789">
    <property type="component" value="Unassembled WGS sequence"/>
</dbReference>
<evidence type="ECO:0000256" key="10">
    <source>
        <dbReference type="RuleBase" id="RU000577"/>
    </source>
</evidence>